<dbReference type="PANTHER" id="PTHR11886:SF80">
    <property type="entry name" value="OS01G0555600 PROTEIN"/>
    <property type="match status" value="1"/>
</dbReference>
<dbReference type="PANTHER" id="PTHR11886">
    <property type="entry name" value="DYNEIN LIGHT CHAIN"/>
    <property type="match status" value="1"/>
</dbReference>
<dbReference type="GO" id="GO:0007017">
    <property type="term" value="P:microtubule-based process"/>
    <property type="evidence" value="ECO:0007669"/>
    <property type="project" value="InterPro"/>
</dbReference>
<dbReference type="STRING" id="1590841.A0A2R6PS31"/>
<proteinExistence type="predicted"/>
<evidence type="ECO:0000313" key="2">
    <source>
        <dbReference type="Proteomes" id="UP000241394"/>
    </source>
</evidence>
<accession>A0A2R6PS31</accession>
<evidence type="ECO:0000313" key="1">
    <source>
        <dbReference type="EMBL" id="PSR95839.1"/>
    </source>
</evidence>
<dbReference type="AlphaFoldDB" id="A0A2R6PS31"/>
<dbReference type="Pfam" id="PF01221">
    <property type="entry name" value="Dynein_light"/>
    <property type="match status" value="1"/>
</dbReference>
<dbReference type="OMA" id="HRCILEA"/>
<dbReference type="InParanoid" id="A0A2R6PS31"/>
<gene>
    <name evidence="1" type="ORF">CEY00_Acc21972</name>
</gene>
<dbReference type="GO" id="GO:0005868">
    <property type="term" value="C:cytoplasmic dynein complex"/>
    <property type="evidence" value="ECO:0007669"/>
    <property type="project" value="TreeGrafter"/>
</dbReference>
<reference evidence="2" key="2">
    <citation type="journal article" date="2018" name="BMC Genomics">
        <title>A manually annotated Actinidia chinensis var. chinensis (kiwifruit) genome highlights the challenges associated with draft genomes and gene prediction in plants.</title>
        <authorList>
            <person name="Pilkington S.M."/>
            <person name="Crowhurst R."/>
            <person name="Hilario E."/>
            <person name="Nardozza S."/>
            <person name="Fraser L."/>
            <person name="Peng Y."/>
            <person name="Gunaseelan K."/>
            <person name="Simpson R."/>
            <person name="Tahir J."/>
            <person name="Deroles S.C."/>
            <person name="Templeton K."/>
            <person name="Luo Z."/>
            <person name="Davy M."/>
            <person name="Cheng C."/>
            <person name="McNeilage M."/>
            <person name="Scaglione D."/>
            <person name="Liu Y."/>
            <person name="Zhang Q."/>
            <person name="Datson P."/>
            <person name="De Silva N."/>
            <person name="Gardiner S.E."/>
            <person name="Bassett H."/>
            <person name="Chagne D."/>
            <person name="McCallum J."/>
            <person name="Dzierzon H."/>
            <person name="Deng C."/>
            <person name="Wang Y.Y."/>
            <person name="Barron L."/>
            <person name="Manako K."/>
            <person name="Bowen J."/>
            <person name="Foster T.M."/>
            <person name="Erridge Z.A."/>
            <person name="Tiffin H."/>
            <person name="Waite C.N."/>
            <person name="Davies K.M."/>
            <person name="Grierson E.P."/>
            <person name="Laing W.A."/>
            <person name="Kirk R."/>
            <person name="Chen X."/>
            <person name="Wood M."/>
            <person name="Montefiori M."/>
            <person name="Brummell D.A."/>
            <person name="Schwinn K.E."/>
            <person name="Catanach A."/>
            <person name="Fullerton C."/>
            <person name="Li D."/>
            <person name="Meiyalaghan S."/>
            <person name="Nieuwenhuizen N."/>
            <person name="Read N."/>
            <person name="Prakash R."/>
            <person name="Hunter D."/>
            <person name="Zhang H."/>
            <person name="McKenzie M."/>
            <person name="Knabel M."/>
            <person name="Harris A."/>
            <person name="Allan A.C."/>
            <person name="Gleave A."/>
            <person name="Chen A."/>
            <person name="Janssen B.J."/>
            <person name="Plunkett B."/>
            <person name="Ampomah-Dwamena C."/>
            <person name="Voogd C."/>
            <person name="Leif D."/>
            <person name="Lafferty D."/>
            <person name="Souleyre E.J.F."/>
            <person name="Varkonyi-Gasic E."/>
            <person name="Gambi F."/>
            <person name="Hanley J."/>
            <person name="Yao J.L."/>
            <person name="Cheung J."/>
            <person name="David K.M."/>
            <person name="Warren B."/>
            <person name="Marsh K."/>
            <person name="Snowden K.C."/>
            <person name="Lin-Wang K."/>
            <person name="Brian L."/>
            <person name="Martinez-Sanchez M."/>
            <person name="Wang M."/>
            <person name="Ileperuma N."/>
            <person name="Macnee N."/>
            <person name="Campin R."/>
            <person name="McAtee P."/>
            <person name="Drummond R.S.M."/>
            <person name="Espley R.V."/>
            <person name="Ireland H.S."/>
            <person name="Wu R."/>
            <person name="Atkinson R.G."/>
            <person name="Karunairetnam S."/>
            <person name="Bulley S."/>
            <person name="Chunkath S."/>
            <person name="Hanley Z."/>
            <person name="Storey R."/>
            <person name="Thrimawithana A.H."/>
            <person name="Thomson S."/>
            <person name="David C."/>
            <person name="Testolin R."/>
            <person name="Huang H."/>
            <person name="Hellens R.P."/>
            <person name="Schaffer R.J."/>
        </authorList>
    </citation>
    <scope>NUCLEOTIDE SEQUENCE [LARGE SCALE GENOMIC DNA]</scope>
    <source>
        <strain evidence="2">cv. Red5</strain>
    </source>
</reference>
<keyword evidence="2" id="KW-1185">Reference proteome</keyword>
<dbReference type="EMBL" id="NKQK01000023">
    <property type="protein sequence ID" value="PSR95839.1"/>
    <property type="molecule type" value="Genomic_DNA"/>
</dbReference>
<name>A0A2R6PS31_ACTCC</name>
<dbReference type="FunFam" id="3.30.740.10:FF:000003">
    <property type="entry name" value="Dynein light chain"/>
    <property type="match status" value="1"/>
</dbReference>
<dbReference type="SUPFAM" id="SSF54648">
    <property type="entry name" value="DLC"/>
    <property type="match status" value="1"/>
</dbReference>
<comment type="caution">
    <text evidence="1">The sequence shown here is derived from an EMBL/GenBank/DDBJ whole genome shotgun (WGS) entry which is preliminary data.</text>
</comment>
<dbReference type="OrthoDB" id="6506078at2759"/>
<protein>
    <submittedName>
        <fullName evidence="1">Dynein light chain like</fullName>
    </submittedName>
</protein>
<dbReference type="Gramene" id="PSR95839">
    <property type="protein sequence ID" value="PSR95839"/>
    <property type="gene ID" value="CEY00_Acc21972"/>
</dbReference>
<dbReference type="Gene3D" id="3.30.740.10">
    <property type="entry name" value="Protein Inhibitor Of Neuronal Nitric Oxide Synthase"/>
    <property type="match status" value="1"/>
</dbReference>
<dbReference type="SMART" id="SM01375">
    <property type="entry name" value="Dynein_light"/>
    <property type="match status" value="1"/>
</dbReference>
<organism evidence="1 2">
    <name type="scientific">Actinidia chinensis var. chinensis</name>
    <name type="common">Chinese soft-hair kiwi</name>
    <dbReference type="NCBI Taxonomy" id="1590841"/>
    <lineage>
        <taxon>Eukaryota</taxon>
        <taxon>Viridiplantae</taxon>
        <taxon>Streptophyta</taxon>
        <taxon>Embryophyta</taxon>
        <taxon>Tracheophyta</taxon>
        <taxon>Spermatophyta</taxon>
        <taxon>Magnoliopsida</taxon>
        <taxon>eudicotyledons</taxon>
        <taxon>Gunneridae</taxon>
        <taxon>Pentapetalae</taxon>
        <taxon>asterids</taxon>
        <taxon>Ericales</taxon>
        <taxon>Actinidiaceae</taxon>
        <taxon>Actinidia</taxon>
    </lineage>
</organism>
<sequence length="307" mass="33944">MDPPHKSKKQPKSTPFTTITATAAVAAKPHHHPPDPDPTIAAPSIHTISKHFAKLYTNHHKVLSTSKPSNPLSKPQINTNLQAKAMAISAIEDTTNKPIITKSIPQHTKTLVEIEKDKLRASITGVIPKKSHEDCDIKTDKIKKLPKKGRAKKESHEGRYVKRAFDSLTRSQDSGILKEAYKGYDGKKPSFSLGGRSKSFRSPQIELADFFICNGVKVVSVDMPPFMQAHAVDSARKAHDSLEKFTSKALALTLKKEFDGVYGPAWHCIVGTNFGSFVTHSVGGFLYFSMDNKLYILLFKTTVQRAD</sequence>
<dbReference type="Proteomes" id="UP000241394">
    <property type="component" value="Chromosome LG23"/>
</dbReference>
<dbReference type="InterPro" id="IPR001372">
    <property type="entry name" value="Dynein_light_chain_typ-1/2"/>
</dbReference>
<dbReference type="GO" id="GO:0045505">
    <property type="term" value="F:dynein intermediate chain binding"/>
    <property type="evidence" value="ECO:0007669"/>
    <property type="project" value="TreeGrafter"/>
</dbReference>
<dbReference type="InterPro" id="IPR037177">
    <property type="entry name" value="DLC_sf"/>
</dbReference>
<reference evidence="1 2" key="1">
    <citation type="submission" date="2017-07" db="EMBL/GenBank/DDBJ databases">
        <title>An improved, manually edited Actinidia chinensis var. chinensis (kiwifruit) genome highlights the challenges associated with draft genomes and gene prediction in plants.</title>
        <authorList>
            <person name="Pilkington S."/>
            <person name="Crowhurst R."/>
            <person name="Hilario E."/>
            <person name="Nardozza S."/>
            <person name="Fraser L."/>
            <person name="Peng Y."/>
            <person name="Gunaseelan K."/>
            <person name="Simpson R."/>
            <person name="Tahir J."/>
            <person name="Deroles S."/>
            <person name="Templeton K."/>
            <person name="Luo Z."/>
            <person name="Davy M."/>
            <person name="Cheng C."/>
            <person name="Mcneilage M."/>
            <person name="Scaglione D."/>
            <person name="Liu Y."/>
            <person name="Zhang Q."/>
            <person name="Datson P."/>
            <person name="De Silva N."/>
            <person name="Gardiner S."/>
            <person name="Bassett H."/>
            <person name="Chagne D."/>
            <person name="Mccallum J."/>
            <person name="Dzierzon H."/>
            <person name="Deng C."/>
            <person name="Wang Y.-Y."/>
            <person name="Barron N."/>
            <person name="Manako K."/>
            <person name="Bowen J."/>
            <person name="Foster T."/>
            <person name="Erridge Z."/>
            <person name="Tiffin H."/>
            <person name="Waite C."/>
            <person name="Davies K."/>
            <person name="Grierson E."/>
            <person name="Laing W."/>
            <person name="Kirk R."/>
            <person name="Chen X."/>
            <person name="Wood M."/>
            <person name="Montefiori M."/>
            <person name="Brummell D."/>
            <person name="Schwinn K."/>
            <person name="Catanach A."/>
            <person name="Fullerton C."/>
            <person name="Li D."/>
            <person name="Meiyalaghan S."/>
            <person name="Nieuwenhuizen N."/>
            <person name="Read N."/>
            <person name="Prakash R."/>
            <person name="Hunter D."/>
            <person name="Zhang H."/>
            <person name="Mckenzie M."/>
            <person name="Knabel M."/>
            <person name="Harris A."/>
            <person name="Allan A."/>
            <person name="Chen A."/>
            <person name="Janssen B."/>
            <person name="Plunkett B."/>
            <person name="Dwamena C."/>
            <person name="Voogd C."/>
            <person name="Leif D."/>
            <person name="Lafferty D."/>
            <person name="Souleyre E."/>
            <person name="Varkonyi-Gasic E."/>
            <person name="Gambi F."/>
            <person name="Hanley J."/>
            <person name="Yao J.-L."/>
            <person name="Cheung J."/>
            <person name="David K."/>
            <person name="Warren B."/>
            <person name="Marsh K."/>
            <person name="Snowden K."/>
            <person name="Lin-Wang K."/>
            <person name="Brian L."/>
            <person name="Martinez-Sanchez M."/>
            <person name="Wang M."/>
            <person name="Ileperuma N."/>
            <person name="Macnee N."/>
            <person name="Campin R."/>
            <person name="Mcatee P."/>
            <person name="Drummond R."/>
            <person name="Espley R."/>
            <person name="Ireland H."/>
            <person name="Wu R."/>
            <person name="Atkinson R."/>
            <person name="Karunairetnam S."/>
            <person name="Bulley S."/>
            <person name="Chunkath S."/>
            <person name="Hanley Z."/>
            <person name="Storey R."/>
            <person name="Thrimawithana A."/>
            <person name="Thomson S."/>
            <person name="David C."/>
            <person name="Testolin R."/>
        </authorList>
    </citation>
    <scope>NUCLEOTIDE SEQUENCE [LARGE SCALE GENOMIC DNA]</scope>
    <source>
        <strain evidence="2">cv. Red5</strain>
        <tissue evidence="1">Young leaf</tissue>
    </source>
</reference>